<gene>
    <name evidence="1" type="ORF">AVEN_46827_1</name>
</gene>
<organism evidence="1 2">
    <name type="scientific">Araneus ventricosus</name>
    <name type="common">Orbweaver spider</name>
    <name type="synonym">Epeira ventricosa</name>
    <dbReference type="NCBI Taxonomy" id="182803"/>
    <lineage>
        <taxon>Eukaryota</taxon>
        <taxon>Metazoa</taxon>
        <taxon>Ecdysozoa</taxon>
        <taxon>Arthropoda</taxon>
        <taxon>Chelicerata</taxon>
        <taxon>Arachnida</taxon>
        <taxon>Araneae</taxon>
        <taxon>Araneomorphae</taxon>
        <taxon>Entelegynae</taxon>
        <taxon>Araneoidea</taxon>
        <taxon>Araneidae</taxon>
        <taxon>Araneus</taxon>
    </lineage>
</organism>
<protein>
    <recommendedName>
        <fullName evidence="3">DUF4219 domain-containing protein</fullName>
    </recommendedName>
</protein>
<sequence length="120" mass="14351">MEVNSSIPVLTPNNWNTWKSDMQVILMHYGFWQFIIKPEPAHRDVRTASKERYNFQLRKNITFTLIHTNISPEFRSLIFDTTDGAVAWKILKDHFEPMTRARVIQLLDEFFWHKVSTRRG</sequence>
<evidence type="ECO:0000313" key="1">
    <source>
        <dbReference type="EMBL" id="GBN85899.1"/>
    </source>
</evidence>
<dbReference type="EMBL" id="BGPR01021009">
    <property type="protein sequence ID" value="GBN85899.1"/>
    <property type="molecule type" value="Genomic_DNA"/>
</dbReference>
<reference evidence="1 2" key="1">
    <citation type="journal article" date="2019" name="Sci. Rep.">
        <title>Orb-weaving spider Araneus ventricosus genome elucidates the spidroin gene catalogue.</title>
        <authorList>
            <person name="Kono N."/>
            <person name="Nakamura H."/>
            <person name="Ohtoshi R."/>
            <person name="Moran D.A.P."/>
            <person name="Shinohara A."/>
            <person name="Yoshida Y."/>
            <person name="Fujiwara M."/>
            <person name="Mori M."/>
            <person name="Tomita M."/>
            <person name="Arakawa K."/>
        </authorList>
    </citation>
    <scope>NUCLEOTIDE SEQUENCE [LARGE SCALE GENOMIC DNA]</scope>
</reference>
<accession>A0A4Y2SF50</accession>
<dbReference type="AlphaFoldDB" id="A0A4Y2SF50"/>
<evidence type="ECO:0000313" key="2">
    <source>
        <dbReference type="Proteomes" id="UP000499080"/>
    </source>
</evidence>
<name>A0A4Y2SF50_ARAVE</name>
<dbReference type="Proteomes" id="UP000499080">
    <property type="component" value="Unassembled WGS sequence"/>
</dbReference>
<comment type="caution">
    <text evidence="1">The sequence shown here is derived from an EMBL/GenBank/DDBJ whole genome shotgun (WGS) entry which is preliminary data.</text>
</comment>
<evidence type="ECO:0008006" key="3">
    <source>
        <dbReference type="Google" id="ProtNLM"/>
    </source>
</evidence>
<keyword evidence="2" id="KW-1185">Reference proteome</keyword>
<proteinExistence type="predicted"/>